<gene>
    <name evidence="2" type="ORF">BU23DRAFT_123632</name>
</gene>
<dbReference type="GO" id="GO:0005634">
    <property type="term" value="C:nucleus"/>
    <property type="evidence" value="ECO:0007669"/>
    <property type="project" value="TreeGrafter"/>
</dbReference>
<feature type="compositionally biased region" description="Polar residues" evidence="1">
    <location>
        <begin position="814"/>
        <end position="826"/>
    </location>
</feature>
<accession>A0A6A5VAM9</accession>
<feature type="compositionally biased region" description="Polar residues" evidence="1">
    <location>
        <begin position="881"/>
        <end position="900"/>
    </location>
</feature>
<dbReference type="PANTHER" id="PTHR21563:SF3">
    <property type="entry name" value="ZINC FINGER C3H1 DOMAIN-CONTAINING PROTEIN"/>
    <property type="match status" value="1"/>
</dbReference>
<feature type="region of interest" description="Disordered" evidence="1">
    <location>
        <begin position="303"/>
        <end position="675"/>
    </location>
</feature>
<feature type="compositionally biased region" description="Polar residues" evidence="1">
    <location>
        <begin position="541"/>
        <end position="563"/>
    </location>
</feature>
<keyword evidence="3" id="KW-1185">Reference proteome</keyword>
<feature type="compositionally biased region" description="Low complexity" evidence="1">
    <location>
        <begin position="347"/>
        <end position="364"/>
    </location>
</feature>
<feature type="compositionally biased region" description="Pro residues" evidence="1">
    <location>
        <begin position="9"/>
        <end position="23"/>
    </location>
</feature>
<sequence>MATNWQPPFGVPFPPPFPPPAPQQPQQQPLQSDNHGAPSDAFAPPPQQQQQQPWSIPGLNVQAHNQNAQQPTFPAAIPTAWPPTFPTPEQMSQWTQMHIDMQQLPFMMMQNTPPLPGFGFPSNPPSQPPFQSATPTQPFPAPPMNAFPAPPVQTDSAVPSTQTPLVLPNERVTEVMDSDKEDGELSEGGSQSPAANGRLYPQPPRSVPPGTARAVHTPASLQSLRQETYNPDKPGAGQAAQTASQSKSISLVERPASTISQQRGDAKTFIRLLHNNNIGYHALAAEDLDAGFLRDLYRSMNLPSEPEPIPSPPKTNGEVQKSLDSAKSAAGRPGVPAPNASKPVTAVNTSVPPTKSVPSPNPVNRAEYLKRLQAAKKGNQSGGAKVTPPQKTPPPASTASKAAPVPQVTDTTRPTQQLTEAEKKAKTTEAIRRRIELLKNKNNPSSPAAVLPSKPPAAVPVAEVSANSPPKPVQASSPAFGAPTPQNMPPSPFGNIPGLFMNPSLVAQSNKLPATPAPSNRKRPFASKMDTPPLKEKGNPVQDTITSPATRATPTQNGLQGLQTKPAIPGFPSRPNSANPSVSGMSTPGPQSPSTAARSQELDNKARKQAALKERLQKKIEEQKRESERRMASVQNSPKPFPQQVSATLKSRSDQEAPRDAKRRRREDVEAEKSAIDTEIAENAAKLAQITKEFEMLTANDAKLRQDKERLQAELQSFGIDTEGMPHAELQARRDEIEREQGAGFETLPMTSSHTGSLPTLELSPTIHEPVLKQSNVNSGGPAQHVPQLPEVSKPAPPRNIPGLNASVPPAFVPSQTPKINGTVVQENIPRNGEQKLVSPQQEHVPMKSSDITSERGPVSQDWNKPMTPVDDEEDFYSPEPATQQPIPTQSEAASTSLAQAESPSEEGEMAMSESEEEDYEPEEALGPQAGTEAAGENAAEQGPTVASSPASSLTSSSASSAMDEDEEPYEPPDVDQPMVDIGVDAEPAKSGLQQGEAEEEEMDMSTSSDDDSDSDTSSESSEEEPHGPTSASSSKNPDSSVTIADDLAPELQPETSALVPVSRGLEGASVTQDEDAESEETNSRSYVPYESPLKFFKSYRYHPNFPQDVSSGYLSMTYSHQIDEEKPLCATESSGAPCNDAACPFQHYRDMQISGETLLVQLGTANPGKTAEERLRWNDGLRSVLKNMRQRNMRDPNGIAIEIANYRRQFLQDDTRVVNL</sequence>
<dbReference type="Proteomes" id="UP000800036">
    <property type="component" value="Unassembled WGS sequence"/>
</dbReference>
<dbReference type="EMBL" id="ML976678">
    <property type="protein sequence ID" value="KAF1973760.1"/>
    <property type="molecule type" value="Genomic_DNA"/>
</dbReference>
<evidence type="ECO:0008006" key="4">
    <source>
        <dbReference type="Google" id="ProtNLM"/>
    </source>
</evidence>
<reference evidence="2" key="1">
    <citation type="journal article" date="2020" name="Stud. Mycol.">
        <title>101 Dothideomycetes genomes: a test case for predicting lifestyles and emergence of pathogens.</title>
        <authorList>
            <person name="Haridas S."/>
            <person name="Albert R."/>
            <person name="Binder M."/>
            <person name="Bloem J."/>
            <person name="Labutti K."/>
            <person name="Salamov A."/>
            <person name="Andreopoulos B."/>
            <person name="Baker S."/>
            <person name="Barry K."/>
            <person name="Bills G."/>
            <person name="Bluhm B."/>
            <person name="Cannon C."/>
            <person name="Castanera R."/>
            <person name="Culley D."/>
            <person name="Daum C."/>
            <person name="Ezra D."/>
            <person name="Gonzalez J."/>
            <person name="Henrissat B."/>
            <person name="Kuo A."/>
            <person name="Liang C."/>
            <person name="Lipzen A."/>
            <person name="Lutzoni F."/>
            <person name="Magnuson J."/>
            <person name="Mondo S."/>
            <person name="Nolan M."/>
            <person name="Ohm R."/>
            <person name="Pangilinan J."/>
            <person name="Park H.-J."/>
            <person name="Ramirez L."/>
            <person name="Alfaro M."/>
            <person name="Sun H."/>
            <person name="Tritt A."/>
            <person name="Yoshinaga Y."/>
            <person name="Zwiers L.-H."/>
            <person name="Turgeon B."/>
            <person name="Goodwin S."/>
            <person name="Spatafora J."/>
            <person name="Crous P."/>
            <person name="Grigoriev I."/>
        </authorList>
    </citation>
    <scope>NUCLEOTIDE SEQUENCE</scope>
    <source>
        <strain evidence="2">CBS 107.79</strain>
    </source>
</reference>
<name>A0A6A5VAM9_9PLEO</name>
<feature type="compositionally biased region" description="Polar residues" evidence="1">
    <location>
        <begin position="1030"/>
        <end position="1043"/>
    </location>
</feature>
<feature type="compositionally biased region" description="Acidic residues" evidence="1">
    <location>
        <begin position="963"/>
        <end position="974"/>
    </location>
</feature>
<feature type="compositionally biased region" description="Polar residues" evidence="1">
    <location>
        <begin position="153"/>
        <end position="164"/>
    </location>
</feature>
<feature type="compositionally biased region" description="Basic and acidic residues" evidence="1">
    <location>
        <begin position="600"/>
        <end position="631"/>
    </location>
</feature>
<dbReference type="AlphaFoldDB" id="A0A6A5VAM9"/>
<evidence type="ECO:0000256" key="1">
    <source>
        <dbReference type="SAM" id="MobiDB-lite"/>
    </source>
</evidence>
<feature type="region of interest" description="Disordered" evidence="1">
    <location>
        <begin position="117"/>
        <end position="260"/>
    </location>
</feature>
<proteinExistence type="predicted"/>
<feature type="compositionally biased region" description="Polar residues" evidence="1">
    <location>
        <begin position="62"/>
        <end position="71"/>
    </location>
</feature>
<dbReference type="PANTHER" id="PTHR21563">
    <property type="entry name" value="ZINC FINGER C3H1 DOMAIN-CONTAINING PROTEIN"/>
    <property type="match status" value="1"/>
</dbReference>
<feature type="compositionally biased region" description="Low complexity" evidence="1">
    <location>
        <begin position="930"/>
        <end position="962"/>
    </location>
</feature>
<feature type="compositionally biased region" description="Acidic residues" evidence="1">
    <location>
        <begin position="904"/>
        <end position="924"/>
    </location>
</feature>
<organism evidence="2 3">
    <name type="scientific">Bimuria novae-zelandiae CBS 107.79</name>
    <dbReference type="NCBI Taxonomy" id="1447943"/>
    <lineage>
        <taxon>Eukaryota</taxon>
        <taxon>Fungi</taxon>
        <taxon>Dikarya</taxon>
        <taxon>Ascomycota</taxon>
        <taxon>Pezizomycotina</taxon>
        <taxon>Dothideomycetes</taxon>
        <taxon>Pleosporomycetidae</taxon>
        <taxon>Pleosporales</taxon>
        <taxon>Massarineae</taxon>
        <taxon>Didymosphaeriaceae</taxon>
        <taxon>Bimuria</taxon>
    </lineage>
</organism>
<dbReference type="OrthoDB" id="1922977at2759"/>
<feature type="compositionally biased region" description="Basic and acidic residues" evidence="1">
    <location>
        <begin position="651"/>
        <end position="675"/>
    </location>
</feature>
<feature type="compositionally biased region" description="Basic and acidic residues" evidence="1">
    <location>
        <begin position="420"/>
        <end position="439"/>
    </location>
</feature>
<feature type="compositionally biased region" description="Polar residues" evidence="1">
    <location>
        <begin position="574"/>
        <end position="598"/>
    </location>
</feature>
<feature type="compositionally biased region" description="Pro residues" evidence="1">
    <location>
        <begin position="137"/>
        <end position="151"/>
    </location>
</feature>
<evidence type="ECO:0000313" key="3">
    <source>
        <dbReference type="Proteomes" id="UP000800036"/>
    </source>
</evidence>
<feature type="compositionally biased region" description="Low complexity" evidence="1">
    <location>
        <begin position="236"/>
        <end position="250"/>
    </location>
</feature>
<feature type="region of interest" description="Disordered" evidence="1">
    <location>
        <begin position="772"/>
        <end position="1086"/>
    </location>
</feature>
<feature type="region of interest" description="Disordered" evidence="1">
    <location>
        <begin position="1"/>
        <end position="71"/>
    </location>
</feature>
<dbReference type="GO" id="GO:0000178">
    <property type="term" value="C:exosome (RNase complex)"/>
    <property type="evidence" value="ECO:0007669"/>
    <property type="project" value="TreeGrafter"/>
</dbReference>
<feature type="compositionally biased region" description="Low complexity" evidence="1">
    <location>
        <begin position="459"/>
        <end position="468"/>
    </location>
</feature>
<protein>
    <recommendedName>
        <fullName evidence="4">Zinc-finger domain-containing protein</fullName>
    </recommendedName>
</protein>
<feature type="compositionally biased region" description="Acidic residues" evidence="1">
    <location>
        <begin position="997"/>
        <end position="1023"/>
    </location>
</feature>
<evidence type="ECO:0000313" key="2">
    <source>
        <dbReference type="EMBL" id="KAF1973760.1"/>
    </source>
</evidence>
<feature type="compositionally biased region" description="Polar residues" evidence="1">
    <location>
        <begin position="408"/>
        <end position="418"/>
    </location>
</feature>
<dbReference type="InterPro" id="IPR039278">
    <property type="entry name" value="Red1"/>
</dbReference>
<feature type="compositionally biased region" description="Polar residues" evidence="1">
    <location>
        <begin position="633"/>
        <end position="650"/>
    </location>
</feature>
<feature type="compositionally biased region" description="Polar residues" evidence="1">
    <location>
        <begin position="219"/>
        <end position="229"/>
    </location>
</feature>